<accession>A0A6G8F248</accession>
<organism evidence="1">
    <name type="scientific">uncultured Alphaproteobacteria bacterium</name>
    <dbReference type="NCBI Taxonomy" id="91750"/>
    <lineage>
        <taxon>Bacteria</taxon>
        <taxon>Pseudomonadati</taxon>
        <taxon>Pseudomonadota</taxon>
        <taxon>Alphaproteobacteria</taxon>
        <taxon>environmental samples</taxon>
    </lineage>
</organism>
<proteinExistence type="predicted"/>
<dbReference type="EMBL" id="MN990728">
    <property type="protein sequence ID" value="QIM10364.1"/>
    <property type="molecule type" value="Genomic_DNA"/>
</dbReference>
<reference evidence="1" key="1">
    <citation type="journal article" date="2020" name="J. ISSAAS">
        <title>Lactobacilli and other gastrointestinal microbiota of Peromyscus leucopus, reservoir host for agents of Lyme disease and other zoonoses in North America.</title>
        <authorList>
            <person name="Milovic A."/>
            <person name="Bassam K."/>
            <person name="Shao H."/>
            <person name="Chatzistamou I."/>
            <person name="Tufts D.M."/>
            <person name="Diuk-Wasser M."/>
            <person name="Barbour A.G."/>
        </authorList>
    </citation>
    <scope>NUCLEOTIDE SEQUENCE</scope>
    <source>
        <strain evidence="1">LL90</strain>
    </source>
</reference>
<evidence type="ECO:0000313" key="1">
    <source>
        <dbReference type="EMBL" id="QIM10364.1"/>
    </source>
</evidence>
<sequence length="58" mass="6697">MKNTSQILHNYQKAGYEMILSSHHVPEKQDAVTEKIAYIGHGFKTYKYSNPLMNSKQP</sequence>
<dbReference type="AlphaFoldDB" id="A0A6G8F248"/>
<protein>
    <submittedName>
        <fullName evidence="1">Uncharacterized protein</fullName>
    </submittedName>
</protein>
<name>A0A6G8F248_9PROT</name>
<gene>
    <name evidence="1" type="ORF">PlAlph_1180</name>
</gene>